<dbReference type="GO" id="GO:0003723">
    <property type="term" value="F:RNA binding"/>
    <property type="evidence" value="ECO:0007669"/>
    <property type="project" value="UniProtKB-KW"/>
</dbReference>
<comment type="similarity">
    <text evidence="1 8">Belongs to the pseudouridine synthase RluA family.</text>
</comment>
<dbReference type="CDD" id="cd00165">
    <property type="entry name" value="S4"/>
    <property type="match status" value="1"/>
</dbReference>
<keyword evidence="2 7" id="KW-0694">RNA-binding</keyword>
<evidence type="ECO:0000256" key="2">
    <source>
        <dbReference type="ARBA" id="ARBA00022884"/>
    </source>
</evidence>
<evidence type="ECO:0000256" key="7">
    <source>
        <dbReference type="PROSITE-ProRule" id="PRU00182"/>
    </source>
</evidence>
<dbReference type="InterPro" id="IPR006225">
    <property type="entry name" value="PsdUridine_synth_RluC/D"/>
</dbReference>
<dbReference type="RefSeq" id="WP_006913166.1">
    <property type="nucleotide sequence ID" value="NZ_AFNV02000001.1"/>
</dbReference>
<comment type="function">
    <text evidence="5">Responsible for synthesis of pseudouridine from uracil at positions 1911, 1915 and 1917 in 23S ribosomal RNA.</text>
</comment>
<dbReference type="InterPro" id="IPR020103">
    <property type="entry name" value="PsdUridine_synth_cat_dom_sf"/>
</dbReference>
<dbReference type="eggNOG" id="COG0564">
    <property type="taxonomic scope" value="Bacteria"/>
</dbReference>
<dbReference type="EMBL" id="AFNV02000001">
    <property type="protein sequence ID" value="ERJ20920.1"/>
    <property type="molecule type" value="Genomic_DNA"/>
</dbReference>
<comment type="catalytic activity">
    <reaction evidence="8">
        <text>a uridine in RNA = a pseudouridine in RNA</text>
        <dbReference type="Rhea" id="RHEA:48348"/>
        <dbReference type="Rhea" id="RHEA-COMP:12068"/>
        <dbReference type="Rhea" id="RHEA-COMP:12069"/>
        <dbReference type="ChEBI" id="CHEBI:65314"/>
        <dbReference type="ChEBI" id="CHEBI:65315"/>
    </reaction>
</comment>
<protein>
    <recommendedName>
        <fullName evidence="8">Pseudouridine synthase</fullName>
        <ecNumber evidence="8">5.4.99.-</ecNumber>
    </recommendedName>
</protein>
<gene>
    <name evidence="10" type="primary">rluD</name>
    <name evidence="10" type="ORF">SSPSH_000267</name>
</gene>
<dbReference type="PANTHER" id="PTHR21600">
    <property type="entry name" value="MITOCHONDRIAL RNA PSEUDOURIDINE SYNTHASE"/>
    <property type="match status" value="1"/>
</dbReference>
<dbReference type="OrthoDB" id="9785808at2"/>
<dbReference type="FunFam" id="3.30.2350.10:FF:000006">
    <property type="entry name" value="Pseudouridine synthase"/>
    <property type="match status" value="1"/>
</dbReference>
<comment type="caution">
    <text evidence="10">The sequence shown here is derived from an EMBL/GenBank/DDBJ whole genome shotgun (WGS) entry which is preliminary data.</text>
</comment>
<reference evidence="10 11" key="2">
    <citation type="journal article" date="2013" name="PLoS ONE">
        <title>INDIGO - INtegrated Data Warehouse of MIcrobial GenOmes with Examples from the Red Sea Extremophiles.</title>
        <authorList>
            <person name="Alam I."/>
            <person name="Antunes A."/>
            <person name="Kamau A.A."/>
            <person name="Ba Alawi W."/>
            <person name="Kalkatawi M."/>
            <person name="Stingl U."/>
            <person name="Bajic V.B."/>
        </authorList>
    </citation>
    <scope>NUCLEOTIDE SEQUENCE [LARGE SCALE GENOMIC DNA]</scope>
    <source>
        <strain evidence="10 11">E1L3A</strain>
    </source>
</reference>
<dbReference type="GO" id="GO:0160140">
    <property type="term" value="F:23S rRNA pseudouridine(1911/1915/1917) synthase activity"/>
    <property type="evidence" value="ECO:0007669"/>
    <property type="project" value="UniProtKB-EC"/>
</dbReference>
<dbReference type="EC" id="5.4.99.-" evidence="8"/>
<sequence>MSANCRAPDFEAPIPEEFYGARLDRALAAMLPDYSRSRLQSWLANGALTVDGENPPAKTKVAGGETVRLTVPSEPDDARVVAEPITLNIIHEDAAIIVLDKPAGLVMHPGAGNPDGTLQNALIHHDESLAALPRAGIVHRLDKDTSGILVVAKTFAAHAKLVADLAERTVKREYEAVAVGVMTAGGHVDAPIDRHPVDRKRMAVRESGREAITHYRVIDRYRAHTHVRCRLETGRTHQIRVHLAHIRFPLLGDATYGRRLAVPRDSSDAFATALRGFRRQALHARRLGLNHPVTGEYMSWSAPRPDDFEQLLAALAADAQAHGDG</sequence>
<feature type="active site" evidence="6">
    <location>
        <position position="142"/>
    </location>
</feature>
<dbReference type="PROSITE" id="PS50889">
    <property type="entry name" value="S4"/>
    <property type="match status" value="1"/>
</dbReference>
<dbReference type="PANTHER" id="PTHR21600:SF44">
    <property type="entry name" value="RIBOSOMAL LARGE SUBUNIT PSEUDOURIDINE SYNTHASE D"/>
    <property type="match status" value="1"/>
</dbReference>
<dbReference type="Gene3D" id="3.30.2350.10">
    <property type="entry name" value="Pseudouridine synthase"/>
    <property type="match status" value="1"/>
</dbReference>
<evidence type="ECO:0000256" key="6">
    <source>
        <dbReference type="PIRSR" id="PIRSR606225-1"/>
    </source>
</evidence>
<proteinExistence type="inferred from homology"/>
<evidence type="ECO:0000256" key="4">
    <source>
        <dbReference type="ARBA" id="ARBA00036882"/>
    </source>
</evidence>
<dbReference type="InterPro" id="IPR036986">
    <property type="entry name" value="S4_RNA-bd_sf"/>
</dbReference>
<dbReference type="InterPro" id="IPR006145">
    <property type="entry name" value="PsdUridine_synth_RsuA/RluA"/>
</dbReference>
<dbReference type="Gene3D" id="3.10.290.10">
    <property type="entry name" value="RNA-binding S4 domain"/>
    <property type="match status" value="1"/>
</dbReference>
<dbReference type="GO" id="GO:0000455">
    <property type="term" value="P:enzyme-directed rRNA pseudouridine synthesis"/>
    <property type="evidence" value="ECO:0007669"/>
    <property type="project" value="TreeGrafter"/>
</dbReference>
<evidence type="ECO:0000256" key="3">
    <source>
        <dbReference type="ARBA" id="ARBA00023235"/>
    </source>
</evidence>
<dbReference type="SUPFAM" id="SSF55120">
    <property type="entry name" value="Pseudouridine synthase"/>
    <property type="match status" value="1"/>
</dbReference>
<dbReference type="STRING" id="1033802.SSPSH_000267"/>
<dbReference type="Proteomes" id="UP000006242">
    <property type="component" value="Unassembled WGS sequence"/>
</dbReference>
<evidence type="ECO:0000313" key="11">
    <source>
        <dbReference type="Proteomes" id="UP000006242"/>
    </source>
</evidence>
<dbReference type="InterPro" id="IPR006224">
    <property type="entry name" value="PsdUridine_synth_RluA-like_CS"/>
</dbReference>
<evidence type="ECO:0000313" key="10">
    <source>
        <dbReference type="EMBL" id="ERJ20920.1"/>
    </source>
</evidence>
<evidence type="ECO:0000256" key="5">
    <source>
        <dbReference type="ARBA" id="ARBA00056072"/>
    </source>
</evidence>
<keyword evidence="11" id="KW-1185">Reference proteome</keyword>
<name>U2ETD1_9GAMM</name>
<dbReference type="SUPFAM" id="SSF55174">
    <property type="entry name" value="Alpha-L RNA-binding motif"/>
    <property type="match status" value="1"/>
</dbReference>
<keyword evidence="10" id="KW-0560">Oxidoreductase</keyword>
<reference evidence="10 11" key="1">
    <citation type="journal article" date="2011" name="J. Bacteriol.">
        <title>Genome sequence of Salinisphaera shabanensis, a gammaproteobacterium from the harsh, variable environment of the brine-seawater interface of the Shaban Deep in the Red Sea.</title>
        <authorList>
            <person name="Antunes A."/>
            <person name="Alam I."/>
            <person name="Bajic V.B."/>
            <person name="Stingl U."/>
        </authorList>
    </citation>
    <scope>NUCLEOTIDE SEQUENCE [LARGE SCALE GENOMIC DNA]</scope>
    <source>
        <strain evidence="10 11">E1L3A</strain>
    </source>
</reference>
<dbReference type="GO" id="GO:0016491">
    <property type="term" value="F:oxidoreductase activity"/>
    <property type="evidence" value="ECO:0007669"/>
    <property type="project" value="UniProtKB-KW"/>
</dbReference>
<dbReference type="PROSITE" id="PS01129">
    <property type="entry name" value="PSI_RLU"/>
    <property type="match status" value="1"/>
</dbReference>
<dbReference type="CDD" id="cd02869">
    <property type="entry name" value="PseudoU_synth_RluA_like"/>
    <property type="match status" value="1"/>
</dbReference>
<evidence type="ECO:0000256" key="8">
    <source>
        <dbReference type="RuleBase" id="RU362028"/>
    </source>
</evidence>
<feature type="domain" description="Pseudouridine synthase RsuA/RluA-like" evidence="9">
    <location>
        <begin position="96"/>
        <end position="245"/>
    </location>
</feature>
<evidence type="ECO:0000256" key="1">
    <source>
        <dbReference type="ARBA" id="ARBA00010876"/>
    </source>
</evidence>
<dbReference type="InterPro" id="IPR050188">
    <property type="entry name" value="RluA_PseudoU_synthase"/>
</dbReference>
<dbReference type="NCBIfam" id="NF008385">
    <property type="entry name" value="PRK11180.1"/>
    <property type="match status" value="1"/>
</dbReference>
<accession>U2ETD1</accession>
<keyword evidence="3 8" id="KW-0413">Isomerase</keyword>
<evidence type="ECO:0000259" key="9">
    <source>
        <dbReference type="Pfam" id="PF00849"/>
    </source>
</evidence>
<comment type="catalytic activity">
    <reaction evidence="4">
        <text>uridine(1911/1915/1917) in 23S rRNA = pseudouridine(1911/1915/1917) in 23S rRNA</text>
        <dbReference type="Rhea" id="RHEA:42524"/>
        <dbReference type="Rhea" id="RHEA-COMP:10097"/>
        <dbReference type="Rhea" id="RHEA-COMP:10098"/>
        <dbReference type="ChEBI" id="CHEBI:65314"/>
        <dbReference type="ChEBI" id="CHEBI:65315"/>
        <dbReference type="EC" id="5.4.99.23"/>
    </reaction>
</comment>
<organism evidence="10 11">
    <name type="scientific">Salinisphaera shabanensis E1L3A</name>
    <dbReference type="NCBI Taxonomy" id="1033802"/>
    <lineage>
        <taxon>Bacteria</taxon>
        <taxon>Pseudomonadati</taxon>
        <taxon>Pseudomonadota</taxon>
        <taxon>Gammaproteobacteria</taxon>
        <taxon>Salinisphaerales</taxon>
        <taxon>Salinisphaeraceae</taxon>
        <taxon>Salinisphaera</taxon>
    </lineage>
</organism>
<dbReference type="AlphaFoldDB" id="U2ETD1"/>
<dbReference type="NCBIfam" id="TIGR00005">
    <property type="entry name" value="rluA_subfam"/>
    <property type="match status" value="1"/>
</dbReference>
<dbReference type="Pfam" id="PF00849">
    <property type="entry name" value="PseudoU_synth_2"/>
    <property type="match status" value="1"/>
</dbReference>